<dbReference type="PROSITE" id="PS00675">
    <property type="entry name" value="SIGMA54_INTERACT_1"/>
    <property type="match status" value="1"/>
</dbReference>
<evidence type="ECO:0000256" key="1">
    <source>
        <dbReference type="ARBA" id="ARBA00022737"/>
    </source>
</evidence>
<dbReference type="CDD" id="cd00009">
    <property type="entry name" value="AAA"/>
    <property type="match status" value="1"/>
</dbReference>
<name>A0A1F6P998_9BACT</name>
<dbReference type="InterPro" id="IPR019489">
    <property type="entry name" value="Clp_ATPase_C"/>
</dbReference>
<dbReference type="PANTHER" id="PTHR11638">
    <property type="entry name" value="ATP-DEPENDENT CLP PROTEASE"/>
    <property type="match status" value="1"/>
</dbReference>
<dbReference type="PROSITE" id="PS00870">
    <property type="entry name" value="CLPAB_1"/>
    <property type="match status" value="1"/>
</dbReference>
<evidence type="ECO:0000256" key="5">
    <source>
        <dbReference type="PROSITE-ProRule" id="PRU01251"/>
    </source>
</evidence>
<dbReference type="Pfam" id="PF17871">
    <property type="entry name" value="AAA_lid_9"/>
    <property type="match status" value="1"/>
</dbReference>
<dbReference type="InterPro" id="IPR050130">
    <property type="entry name" value="ClpA_ClpB"/>
</dbReference>
<evidence type="ECO:0000313" key="8">
    <source>
        <dbReference type="EMBL" id="OGH92742.1"/>
    </source>
</evidence>
<dbReference type="GO" id="GO:0005524">
    <property type="term" value="F:ATP binding"/>
    <property type="evidence" value="ECO:0007669"/>
    <property type="project" value="UniProtKB-KW"/>
</dbReference>
<dbReference type="SUPFAM" id="SSF52540">
    <property type="entry name" value="P-loop containing nucleoside triphosphate hydrolases"/>
    <property type="match status" value="2"/>
</dbReference>
<dbReference type="GO" id="GO:0005737">
    <property type="term" value="C:cytoplasm"/>
    <property type="evidence" value="ECO:0007669"/>
    <property type="project" value="TreeGrafter"/>
</dbReference>
<dbReference type="Proteomes" id="UP000176634">
    <property type="component" value="Unassembled WGS sequence"/>
</dbReference>
<dbReference type="InterPro" id="IPR036628">
    <property type="entry name" value="Clp_N_dom_sf"/>
</dbReference>
<dbReference type="InterPro" id="IPR027417">
    <property type="entry name" value="P-loop_NTPase"/>
</dbReference>
<evidence type="ECO:0000259" key="7">
    <source>
        <dbReference type="PROSITE" id="PS51903"/>
    </source>
</evidence>
<keyword evidence="1 5" id="KW-0677">Repeat</keyword>
<evidence type="ECO:0000256" key="4">
    <source>
        <dbReference type="ARBA" id="ARBA00023186"/>
    </source>
</evidence>
<dbReference type="Pfam" id="PF10431">
    <property type="entry name" value="ClpB_D2-small"/>
    <property type="match status" value="1"/>
</dbReference>
<proteinExistence type="predicted"/>
<evidence type="ECO:0000256" key="2">
    <source>
        <dbReference type="ARBA" id="ARBA00022741"/>
    </source>
</evidence>
<dbReference type="Gene3D" id="4.10.860.10">
    <property type="entry name" value="UVR domain"/>
    <property type="match status" value="1"/>
</dbReference>
<dbReference type="Pfam" id="PF07724">
    <property type="entry name" value="AAA_2"/>
    <property type="match status" value="1"/>
</dbReference>
<comment type="caution">
    <text evidence="8">The sequence shown here is derived from an EMBL/GenBank/DDBJ whole genome shotgun (WGS) entry which is preliminary data.</text>
</comment>
<keyword evidence="4" id="KW-0143">Chaperone</keyword>
<dbReference type="InterPro" id="IPR003959">
    <property type="entry name" value="ATPase_AAA_core"/>
</dbReference>
<sequence length="832" mass="92971">MNIIDRFSTNLREVLVNSISLATDLKNASVEPTHFLLALSLQKGSMANEILNRYQLDTKSIESALASIKAASEPKVRAGLSPFSIAAKAALEKSLIIAQKHNHNYLGTEHLLSALLNTKDDRLEQLLENKKIKKDELEEQLEIVLTNASEFPQITKVSEIMDHIQESLSEDTMGQGMNTPLMHTHKKNNKKETALDFFGVDLTSKDVVSGIDPVIGRSKEIERMMQILCRRTKNNPILLGDPGVGKTAIVEGLAKKIASGDVPDILLNKKIYAIDMGLLIAGTAYRGEFEGRLRQVIEEATHNPDIILFIDELHNIVGAGSNQGNMDAGNILKPALARGQIRCIGATTPTEFKKHIESDPALERRFQPIHIKESSVSDTIKIMMGIKKNYEDYHNLKISDKAITKAANLADRYITNKLLPDKAIDLLDETAAAKRLTINTTAAKSKLWHLQQELQQTMLAKEEAAGTDNFNEAVKLKEKEKILNREIKALEEKTSSKKTNKKVGLVTEKDVVEQLAKMIDAPVKNLSFNKKTSLSDLELELKKYIIGQDEVLREVSAIISQTQLELSSPNRPLASFLFAGESGVGKTELAKSLARVIYPHQNSLIHLNMSEFNESFGVSKLLGSPAGYIGYKETNQFTDRVKMNPYCIILFDEIDKAHKDVTKLLLQILENGSITDSTGRNISLKHATIILTTSLGAEETKKSQIGFDKNINYTENKKQIITKLKDFFSPEIINRLDQICVFNTLAKNDLAKIAALEIDELNKQLAAHNTKINTDKKVFEWFVEQLPEKNNAREIRRQIRKEVEKIIGGMIVQDKTKPSHKLVLQQNKLAIN</sequence>
<dbReference type="CDD" id="cd19499">
    <property type="entry name" value="RecA-like_ClpB_Hsp104-like"/>
    <property type="match status" value="1"/>
</dbReference>
<dbReference type="PANTHER" id="PTHR11638:SF18">
    <property type="entry name" value="HEAT SHOCK PROTEIN 104"/>
    <property type="match status" value="1"/>
</dbReference>
<dbReference type="InterPro" id="IPR004176">
    <property type="entry name" value="Clp_R_N"/>
</dbReference>
<evidence type="ECO:0000313" key="9">
    <source>
        <dbReference type="Proteomes" id="UP000176634"/>
    </source>
</evidence>
<dbReference type="Gene3D" id="1.10.1780.10">
    <property type="entry name" value="Clp, N-terminal domain"/>
    <property type="match status" value="1"/>
</dbReference>
<dbReference type="InterPro" id="IPR041546">
    <property type="entry name" value="ClpA/ClpB_AAA_lid"/>
</dbReference>
<dbReference type="PROSITE" id="PS51903">
    <property type="entry name" value="CLP_R"/>
    <property type="match status" value="1"/>
</dbReference>
<dbReference type="Gene3D" id="3.40.50.300">
    <property type="entry name" value="P-loop containing nucleotide triphosphate hydrolases"/>
    <property type="match status" value="2"/>
</dbReference>
<feature type="coiled-coil region" evidence="6">
    <location>
        <begin position="116"/>
        <end position="147"/>
    </location>
</feature>
<keyword evidence="3" id="KW-0067">ATP-binding</keyword>
<dbReference type="InterPro" id="IPR018368">
    <property type="entry name" value="ClpA/B_CS1"/>
</dbReference>
<evidence type="ECO:0000256" key="3">
    <source>
        <dbReference type="ARBA" id="ARBA00022840"/>
    </source>
</evidence>
<dbReference type="Pfam" id="PF00004">
    <property type="entry name" value="AAA"/>
    <property type="match status" value="1"/>
</dbReference>
<dbReference type="InterPro" id="IPR001270">
    <property type="entry name" value="ClpA/B"/>
</dbReference>
<dbReference type="GO" id="GO:0016887">
    <property type="term" value="F:ATP hydrolysis activity"/>
    <property type="evidence" value="ECO:0007669"/>
    <property type="project" value="InterPro"/>
</dbReference>
<protein>
    <recommendedName>
        <fullName evidence="7">Clp R domain-containing protein</fullName>
    </recommendedName>
</protein>
<dbReference type="SMART" id="SM01086">
    <property type="entry name" value="ClpB_D2-small"/>
    <property type="match status" value="1"/>
</dbReference>
<feature type="domain" description="Clp R" evidence="7">
    <location>
        <begin position="4"/>
        <end position="147"/>
    </location>
</feature>
<dbReference type="Gene3D" id="1.10.8.60">
    <property type="match status" value="2"/>
</dbReference>
<dbReference type="Pfam" id="PF02861">
    <property type="entry name" value="Clp_N"/>
    <property type="match status" value="1"/>
</dbReference>
<dbReference type="FunFam" id="3.40.50.300:FF:000010">
    <property type="entry name" value="Chaperone clpB 1, putative"/>
    <property type="match status" value="1"/>
</dbReference>
<dbReference type="STRING" id="1798705.A2563_03675"/>
<dbReference type="PRINTS" id="PR00300">
    <property type="entry name" value="CLPPROTEASEA"/>
</dbReference>
<dbReference type="InterPro" id="IPR003593">
    <property type="entry name" value="AAA+_ATPase"/>
</dbReference>
<dbReference type="InterPro" id="IPR025662">
    <property type="entry name" value="Sigma_54_int_dom_ATP-bd_1"/>
</dbReference>
<gene>
    <name evidence="8" type="ORF">A2563_03675</name>
</gene>
<dbReference type="SMART" id="SM00382">
    <property type="entry name" value="AAA"/>
    <property type="match status" value="2"/>
</dbReference>
<reference evidence="8 9" key="1">
    <citation type="journal article" date="2016" name="Nat. Commun.">
        <title>Thousands of microbial genomes shed light on interconnected biogeochemical processes in an aquifer system.</title>
        <authorList>
            <person name="Anantharaman K."/>
            <person name="Brown C.T."/>
            <person name="Hug L.A."/>
            <person name="Sharon I."/>
            <person name="Castelle C.J."/>
            <person name="Probst A.J."/>
            <person name="Thomas B.C."/>
            <person name="Singh A."/>
            <person name="Wilkins M.J."/>
            <person name="Karaoz U."/>
            <person name="Brodie E.L."/>
            <person name="Williams K.H."/>
            <person name="Hubbard S.S."/>
            <person name="Banfield J.F."/>
        </authorList>
    </citation>
    <scope>NUCLEOTIDE SEQUENCE [LARGE SCALE GENOMIC DNA]</scope>
</reference>
<keyword evidence="2" id="KW-0547">Nucleotide-binding</keyword>
<dbReference type="EMBL" id="MFRA01000005">
    <property type="protein sequence ID" value="OGH92742.1"/>
    <property type="molecule type" value="Genomic_DNA"/>
</dbReference>
<evidence type="ECO:0000256" key="6">
    <source>
        <dbReference type="SAM" id="Coils"/>
    </source>
</evidence>
<dbReference type="SUPFAM" id="SSF81923">
    <property type="entry name" value="Double Clp-N motif"/>
    <property type="match status" value="1"/>
</dbReference>
<organism evidence="8 9">
    <name type="scientific">Candidatus Magasanikbacteria bacterium RIFOXYD1_FULL_40_23</name>
    <dbReference type="NCBI Taxonomy" id="1798705"/>
    <lineage>
        <taxon>Bacteria</taxon>
        <taxon>Candidatus Magasanikiibacteriota</taxon>
    </lineage>
</organism>
<dbReference type="AlphaFoldDB" id="A0A1F6P998"/>
<keyword evidence="6" id="KW-0175">Coiled coil</keyword>
<dbReference type="GO" id="GO:0034605">
    <property type="term" value="P:cellular response to heat"/>
    <property type="evidence" value="ECO:0007669"/>
    <property type="project" value="TreeGrafter"/>
</dbReference>
<accession>A0A1F6P998</accession>